<dbReference type="KEGG" id="nta:107760007"/>
<gene>
    <name evidence="2" type="primary">LOC107760007</name>
</gene>
<sequence length="144" mass="16143">MSAGVDRRSVIVYHGSCQPCFIVFLIMLLLFVAIAGGDDRPGGDATATLSSLSPLLLFFTVTSPKMAKSSESKGLKHVGIFRSRRRNLCWQIPFFPISYFSSSCAIIKDKTKSKKNSFVRWLNTGRPGQNWNFFGDLYNASHRR</sequence>
<organism evidence="2">
    <name type="scientific">Nicotiana tabacum</name>
    <name type="common">Common tobacco</name>
    <dbReference type="NCBI Taxonomy" id="4097"/>
    <lineage>
        <taxon>Eukaryota</taxon>
        <taxon>Viridiplantae</taxon>
        <taxon>Streptophyta</taxon>
        <taxon>Embryophyta</taxon>
        <taxon>Tracheophyta</taxon>
        <taxon>Spermatophyta</taxon>
        <taxon>Magnoliopsida</taxon>
        <taxon>eudicotyledons</taxon>
        <taxon>Gunneridae</taxon>
        <taxon>Pentapetalae</taxon>
        <taxon>asterids</taxon>
        <taxon>lamiids</taxon>
        <taxon>Solanales</taxon>
        <taxon>Solanaceae</taxon>
        <taxon>Nicotianoideae</taxon>
        <taxon>Nicotianeae</taxon>
        <taxon>Nicotiana</taxon>
    </lineage>
</organism>
<dbReference type="AlphaFoldDB" id="A0A1S3X0S1"/>
<evidence type="ECO:0000313" key="2">
    <source>
        <dbReference type="RefSeq" id="XP_016433514.1"/>
    </source>
</evidence>
<reference evidence="2" key="1">
    <citation type="submission" date="2025-08" db="UniProtKB">
        <authorList>
            <consortium name="RefSeq"/>
        </authorList>
    </citation>
    <scope>IDENTIFICATION</scope>
</reference>
<feature type="transmembrane region" description="Helical" evidence="1">
    <location>
        <begin position="12"/>
        <end position="35"/>
    </location>
</feature>
<dbReference type="RefSeq" id="XP_016433514.1">
    <property type="nucleotide sequence ID" value="XM_016578028.1"/>
</dbReference>
<accession>A0A1S3X0S1</accession>
<dbReference type="PaxDb" id="4097-A0A1S3X0S1"/>
<proteinExistence type="predicted"/>
<evidence type="ECO:0000256" key="1">
    <source>
        <dbReference type="SAM" id="Phobius"/>
    </source>
</evidence>
<protein>
    <submittedName>
        <fullName evidence="2">Uncharacterized protein</fullName>
    </submittedName>
</protein>
<keyword evidence="1" id="KW-0472">Membrane</keyword>
<keyword evidence="1" id="KW-1133">Transmembrane helix</keyword>
<keyword evidence="1" id="KW-0812">Transmembrane</keyword>
<name>A0A1S3X0S1_TOBAC</name>